<dbReference type="Proteomes" id="UP000242525">
    <property type="component" value="Unassembled WGS sequence"/>
</dbReference>
<organism evidence="2 3">
    <name type="scientific">Geotrichum candidum</name>
    <name type="common">Oospora lactis</name>
    <name type="synonym">Dipodascus geotrichum</name>
    <dbReference type="NCBI Taxonomy" id="1173061"/>
    <lineage>
        <taxon>Eukaryota</taxon>
        <taxon>Fungi</taxon>
        <taxon>Dikarya</taxon>
        <taxon>Ascomycota</taxon>
        <taxon>Saccharomycotina</taxon>
        <taxon>Dipodascomycetes</taxon>
        <taxon>Dipodascales</taxon>
        <taxon>Dipodascaceae</taxon>
        <taxon>Geotrichum</taxon>
    </lineage>
</organism>
<reference evidence="2" key="1">
    <citation type="submission" date="2014-03" db="EMBL/GenBank/DDBJ databases">
        <authorList>
            <person name="Casaregola S."/>
        </authorList>
    </citation>
    <scope>NUCLEOTIDE SEQUENCE [LARGE SCALE GENOMIC DNA]</scope>
    <source>
        <strain evidence="2">CLIB 918</strain>
    </source>
</reference>
<sequence length="733" mass="82769">MFFGNNIYKYFPGVSRYHSRKSCIGLKSPRRAVIKNFKLRHGWVGIRSPQVQSDNVQSCKSSPTLAALDSAIHIYKLDVIKPSDSSENLKDFFKNLTSLPDSDTVTAENDVPELLFSTAKDEKLTLKLQYFGNYEPVELSSLSDPVIKFNIPKRTCESTILAVNDTAYQSVSNSFVAKISSAEHTEKIDPQSDITTLGSVSSIQNLPVKISSTTDSVCLSVEANSTIPNLNNDVIDPSPMSSSKMVLGSASTLGSANLENKKVRFPSFSNSSDHSPLPNSSDSNYISESAKTLVSKSSLDHNLSQFLSKFQLNSFDSKAFGPVWETEEDDSTLDIANDIKSKHREQVTNALALMKTQKLDFEKTIDHWKNIVSEEKKRILEYSTLLKQGKPTLNISNTLECTKIMSDNDERQIKIRDLKDSLFVQSKLRFSKLKEDQDKLECLLSACQTLTHETESLHENIYEKTVKLKSNSHKLNLLKTSEQDMGFINSKKIEQTDQFEKTIKKMREALKQKNNLCSNKIQTIGCYLGNRLADMESCLKANEAGEICLPAFDIDSNLVTKKTDERKFSKIWTEFLNGSFSLAKMKQLADDEDVDNEFSKLVAQFYYTHYDQCKSVLEKSNNDDSNTVWEQEIPNLIFGDPCDYANRISNICSTGIKLVDSHINSTTAFENAFLALTQTYAEEKTTFGQEKNDCIMQLTKELQELEVEKAREAQENSELIYKSSSKYRKDKRN</sequence>
<dbReference type="AlphaFoldDB" id="A0A0J9XAQ9"/>
<accession>A0A0J9XAQ9</accession>
<keyword evidence="3" id="KW-1185">Reference proteome</keyword>
<evidence type="ECO:0000313" key="2">
    <source>
        <dbReference type="EMBL" id="CDO54245.1"/>
    </source>
</evidence>
<evidence type="ECO:0000313" key="3">
    <source>
        <dbReference type="Proteomes" id="UP000242525"/>
    </source>
</evidence>
<gene>
    <name evidence="2" type="ORF">BN980_GECA07s01627g</name>
</gene>
<dbReference type="EMBL" id="CCBN010000007">
    <property type="protein sequence ID" value="CDO54245.1"/>
    <property type="molecule type" value="Genomic_DNA"/>
</dbReference>
<keyword evidence="1" id="KW-0175">Coiled coil</keyword>
<evidence type="ECO:0000256" key="1">
    <source>
        <dbReference type="SAM" id="Coils"/>
    </source>
</evidence>
<protein>
    <submittedName>
        <fullName evidence="2">Uncharacterized protein</fullName>
    </submittedName>
</protein>
<comment type="caution">
    <text evidence="2">The sequence shown here is derived from an EMBL/GenBank/DDBJ whole genome shotgun (WGS) entry which is preliminary data.</text>
</comment>
<proteinExistence type="predicted"/>
<feature type="coiled-coil region" evidence="1">
    <location>
        <begin position="688"/>
        <end position="722"/>
    </location>
</feature>
<name>A0A0J9XAQ9_GEOCN</name>